<dbReference type="KEGG" id="ara:Arad_2117"/>
<dbReference type="STRING" id="311403.Arad_2117"/>
<protein>
    <submittedName>
        <fullName evidence="2">Uncharacterized protein</fullName>
    </submittedName>
</protein>
<keyword evidence="1" id="KW-0812">Transmembrane</keyword>
<accession>B9JEG1</accession>
<feature type="transmembrane region" description="Helical" evidence="1">
    <location>
        <begin position="62"/>
        <end position="80"/>
    </location>
</feature>
<dbReference type="EMBL" id="CP000628">
    <property type="protein sequence ID" value="ACM26382.1"/>
    <property type="molecule type" value="Genomic_DNA"/>
</dbReference>
<organism evidence="2 3">
    <name type="scientific">Rhizobium rhizogenes (strain K84 / ATCC BAA-868)</name>
    <name type="common">Agrobacterium radiobacter</name>
    <dbReference type="NCBI Taxonomy" id="311403"/>
    <lineage>
        <taxon>Bacteria</taxon>
        <taxon>Pseudomonadati</taxon>
        <taxon>Pseudomonadota</taxon>
        <taxon>Alphaproteobacteria</taxon>
        <taxon>Hyphomicrobiales</taxon>
        <taxon>Rhizobiaceae</taxon>
        <taxon>Rhizobium/Agrobacterium group</taxon>
        <taxon>Rhizobium</taxon>
    </lineage>
</organism>
<evidence type="ECO:0000313" key="2">
    <source>
        <dbReference type="EMBL" id="ACM26382.1"/>
    </source>
</evidence>
<name>B9JEG1_RHIR8</name>
<reference evidence="2 3" key="1">
    <citation type="journal article" date="2009" name="J. Bacteriol.">
        <title>Genome sequences of three Agrobacterium biovars help elucidate the evolution of multichromosome genomes in bacteria.</title>
        <authorList>
            <person name="Slater S.C."/>
            <person name="Goldman B.S."/>
            <person name="Goodner B."/>
            <person name="Setubal J.C."/>
            <person name="Farrand S.K."/>
            <person name="Nester E.W."/>
            <person name="Burr T.J."/>
            <person name="Banta L."/>
            <person name="Dickerman A.W."/>
            <person name="Paulsen I."/>
            <person name="Otten L."/>
            <person name="Suen G."/>
            <person name="Welch R."/>
            <person name="Almeida N.F."/>
            <person name="Arnold F."/>
            <person name="Burton O.T."/>
            <person name="Du Z."/>
            <person name="Ewing A."/>
            <person name="Godsy E."/>
            <person name="Heisel S."/>
            <person name="Houmiel K.L."/>
            <person name="Jhaveri J."/>
            <person name="Lu J."/>
            <person name="Miller N.M."/>
            <person name="Norton S."/>
            <person name="Chen Q."/>
            <person name="Phoolcharoen W."/>
            <person name="Ohlin V."/>
            <person name="Ondrusek D."/>
            <person name="Pride N."/>
            <person name="Stricklin S.L."/>
            <person name="Sun J."/>
            <person name="Wheeler C."/>
            <person name="Wilson L."/>
            <person name="Zhu H."/>
            <person name="Wood D.W."/>
        </authorList>
    </citation>
    <scope>NUCLEOTIDE SEQUENCE [LARGE SCALE GENOMIC DNA]</scope>
    <source>
        <strain evidence="3">K84 / ATCC BAA-868</strain>
    </source>
</reference>
<dbReference type="Proteomes" id="UP000001600">
    <property type="component" value="Chromosome 1"/>
</dbReference>
<dbReference type="HOGENOM" id="CLU_2420472_0_0_5"/>
<sequence length="91" mass="9744">MPASALTIAAIRFAAASDRVTLVSVMLSSCRGQDPERTNGPSDFQTADINSLYHESTAGDSYGFMVEPCAILLFVFGIGMKAARRRQWAGA</sequence>
<keyword evidence="1" id="KW-1133">Transmembrane helix</keyword>
<dbReference type="AlphaFoldDB" id="B9JEG1"/>
<proteinExistence type="predicted"/>
<evidence type="ECO:0000313" key="3">
    <source>
        <dbReference type="Proteomes" id="UP000001600"/>
    </source>
</evidence>
<gene>
    <name evidence="2" type="ordered locus">Arad_2117</name>
</gene>
<keyword evidence="1" id="KW-0472">Membrane</keyword>
<evidence type="ECO:0000256" key="1">
    <source>
        <dbReference type="SAM" id="Phobius"/>
    </source>
</evidence>